<dbReference type="SUPFAM" id="SSF50685">
    <property type="entry name" value="Barwin-like endoglucanases"/>
    <property type="match status" value="1"/>
</dbReference>
<keyword evidence="1" id="KW-0732">Signal</keyword>
<proteinExistence type="predicted"/>
<evidence type="ECO:0000313" key="4">
    <source>
        <dbReference type="Proteomes" id="UP000799640"/>
    </source>
</evidence>
<dbReference type="AlphaFoldDB" id="A0A6G1I601"/>
<protein>
    <recommendedName>
        <fullName evidence="5">RlpA-like protein double-psi beta-barrel domain-containing protein</fullName>
    </recommendedName>
</protein>
<dbReference type="PANTHER" id="PTHR31836:SF27">
    <property type="entry name" value="RLPA-LIKE PROTEIN DOUBLE-PSI BETA-BARREL DOMAIN-CONTAINING PROTEIN"/>
    <property type="match status" value="1"/>
</dbReference>
<keyword evidence="2" id="KW-1133">Transmembrane helix</keyword>
<evidence type="ECO:0008006" key="5">
    <source>
        <dbReference type="Google" id="ProtNLM"/>
    </source>
</evidence>
<feature type="transmembrane region" description="Helical" evidence="2">
    <location>
        <begin position="48"/>
        <end position="71"/>
    </location>
</feature>
<accession>A0A6G1I601</accession>
<evidence type="ECO:0000256" key="2">
    <source>
        <dbReference type="SAM" id="Phobius"/>
    </source>
</evidence>
<dbReference type="InterPro" id="IPR051477">
    <property type="entry name" value="Expansin_CellWall"/>
</dbReference>
<evidence type="ECO:0000313" key="3">
    <source>
        <dbReference type="EMBL" id="KAF2403477.1"/>
    </source>
</evidence>
<keyword evidence="4" id="KW-1185">Reference proteome</keyword>
<reference evidence="3" key="1">
    <citation type="journal article" date="2020" name="Stud. Mycol.">
        <title>101 Dothideomycetes genomes: a test case for predicting lifestyles and emergence of pathogens.</title>
        <authorList>
            <person name="Haridas S."/>
            <person name="Albert R."/>
            <person name="Binder M."/>
            <person name="Bloem J."/>
            <person name="Labutti K."/>
            <person name="Salamov A."/>
            <person name="Andreopoulos B."/>
            <person name="Baker S."/>
            <person name="Barry K."/>
            <person name="Bills G."/>
            <person name="Bluhm B."/>
            <person name="Cannon C."/>
            <person name="Castanera R."/>
            <person name="Culley D."/>
            <person name="Daum C."/>
            <person name="Ezra D."/>
            <person name="Gonzalez J."/>
            <person name="Henrissat B."/>
            <person name="Kuo A."/>
            <person name="Liang C."/>
            <person name="Lipzen A."/>
            <person name="Lutzoni F."/>
            <person name="Magnuson J."/>
            <person name="Mondo S."/>
            <person name="Nolan M."/>
            <person name="Ohm R."/>
            <person name="Pangilinan J."/>
            <person name="Park H.-J."/>
            <person name="Ramirez L."/>
            <person name="Alfaro M."/>
            <person name="Sun H."/>
            <person name="Tritt A."/>
            <person name="Yoshinaga Y."/>
            <person name="Zwiers L.-H."/>
            <person name="Turgeon B."/>
            <person name="Goodwin S."/>
            <person name="Spatafora J."/>
            <person name="Crous P."/>
            <person name="Grigoriev I."/>
        </authorList>
    </citation>
    <scope>NUCLEOTIDE SEQUENCE</scope>
    <source>
        <strain evidence="3">CBS 262.69</strain>
    </source>
</reference>
<gene>
    <name evidence="3" type="ORF">EJ06DRAFT_471089</name>
</gene>
<keyword evidence="2" id="KW-0472">Membrane</keyword>
<dbReference type="CDD" id="cd22191">
    <property type="entry name" value="DPBB_RlpA_EXP_N-like"/>
    <property type="match status" value="1"/>
</dbReference>
<organism evidence="3 4">
    <name type="scientific">Trichodelitschia bisporula</name>
    <dbReference type="NCBI Taxonomy" id="703511"/>
    <lineage>
        <taxon>Eukaryota</taxon>
        <taxon>Fungi</taxon>
        <taxon>Dikarya</taxon>
        <taxon>Ascomycota</taxon>
        <taxon>Pezizomycotina</taxon>
        <taxon>Dothideomycetes</taxon>
        <taxon>Dothideomycetes incertae sedis</taxon>
        <taxon>Phaeotrichales</taxon>
        <taxon>Phaeotrichaceae</taxon>
        <taxon>Trichodelitschia</taxon>
    </lineage>
</organism>
<keyword evidence="2" id="KW-0812">Transmembrane</keyword>
<dbReference type="Gene3D" id="2.40.40.10">
    <property type="entry name" value="RlpA-like domain"/>
    <property type="match status" value="1"/>
</dbReference>
<dbReference type="InterPro" id="IPR036908">
    <property type="entry name" value="RlpA-like_sf"/>
</dbReference>
<dbReference type="OrthoDB" id="623670at2759"/>
<evidence type="ECO:0000256" key="1">
    <source>
        <dbReference type="ARBA" id="ARBA00022729"/>
    </source>
</evidence>
<dbReference type="PANTHER" id="PTHR31836">
    <property type="match status" value="1"/>
</dbReference>
<dbReference type="EMBL" id="ML996689">
    <property type="protein sequence ID" value="KAF2403477.1"/>
    <property type="molecule type" value="Genomic_DNA"/>
</dbReference>
<name>A0A6G1I601_9PEZI</name>
<sequence>MSAKRAVDVIPDEALTRKPRRSPFTAISDKFNQVFPPYRTYLGRSRKFMLCAAVGTLFILFGLIIGLAVGLTQGSHKTKNLPLPSNAEKHTGDLTYYEPGLGACGITSSSSENIVAISYSVFDAVQVGSNPNANPLCGKKLRATRFNDQAGSQRSVDLTVVDRCVGCKPTDIDTTTSVFKQLANIDQGRVLVTWAWLDVQV</sequence>
<dbReference type="Proteomes" id="UP000799640">
    <property type="component" value="Unassembled WGS sequence"/>
</dbReference>